<dbReference type="Ensembl" id="ENSEBUT00000019917.1">
    <property type="protein sequence ID" value="ENSEBUP00000019341.1"/>
    <property type="gene ID" value="ENSEBUG00000012039.1"/>
</dbReference>
<accession>A0A8C4QU00</accession>
<proteinExistence type="predicted"/>
<protein>
    <submittedName>
        <fullName evidence="1">Uncharacterized protein</fullName>
    </submittedName>
</protein>
<reference evidence="1" key="1">
    <citation type="submission" date="2025-08" db="UniProtKB">
        <authorList>
            <consortium name="Ensembl"/>
        </authorList>
    </citation>
    <scope>IDENTIFICATION</scope>
</reference>
<sequence>MQKKEKMGKRHKSDENLRKCEVGRAGYFDDDEDIRYLTRSRDFRQTGSDQGVLQDQVMEKVQRGAEQPPNEEQFMKNVTFDDSTDEGSEYDSETEYDFISAAPSRLPSLLQQLSVELRAVLAALPTLSTLPGYIYQPSGVNPANVPMRVHQNPLLTEPGVPISTFVSNPNLSTTSQSLTNLLGGRWSHYFPAGLPPIASGDVGGLASSLGFIPASEHVSTLHRQMSSSSPQMGMVAENHRQWLHDFCKRPSLPSTTQPTRSPHGYMELRLDESNQIRVYHH</sequence>
<evidence type="ECO:0000313" key="1">
    <source>
        <dbReference type="Ensembl" id="ENSEBUP00000019341.1"/>
    </source>
</evidence>
<evidence type="ECO:0000313" key="2">
    <source>
        <dbReference type="Proteomes" id="UP000694388"/>
    </source>
</evidence>
<keyword evidence="2" id="KW-1185">Reference proteome</keyword>
<organism evidence="1 2">
    <name type="scientific">Eptatretus burgeri</name>
    <name type="common">Inshore hagfish</name>
    <dbReference type="NCBI Taxonomy" id="7764"/>
    <lineage>
        <taxon>Eukaryota</taxon>
        <taxon>Metazoa</taxon>
        <taxon>Chordata</taxon>
        <taxon>Craniata</taxon>
        <taxon>Vertebrata</taxon>
        <taxon>Cyclostomata</taxon>
        <taxon>Myxini</taxon>
        <taxon>Myxiniformes</taxon>
        <taxon>Myxinidae</taxon>
        <taxon>Eptatretinae</taxon>
        <taxon>Eptatretus</taxon>
    </lineage>
</organism>
<reference evidence="1" key="2">
    <citation type="submission" date="2025-09" db="UniProtKB">
        <authorList>
            <consortium name="Ensembl"/>
        </authorList>
    </citation>
    <scope>IDENTIFICATION</scope>
</reference>
<dbReference type="Proteomes" id="UP000694388">
    <property type="component" value="Unplaced"/>
</dbReference>
<name>A0A8C4QU00_EPTBU</name>
<dbReference type="AlphaFoldDB" id="A0A8C4QU00"/>